<reference evidence="6" key="1">
    <citation type="submission" date="2023-10" db="EMBL/GenBank/DDBJ databases">
        <title>Clonality and diversity in the soft rot Dickeya solani phytopathogen.</title>
        <authorList>
            <person name="Pedron J."/>
            <person name="Van Gijsegem F."/>
            <person name="Portier P."/>
            <person name="Taghouti G."/>
        </authorList>
    </citation>
    <scope>NUCLEOTIDE SEQUENCE</scope>
    <source>
        <strain evidence="6">CFBP5647</strain>
    </source>
</reference>
<dbReference type="InterPro" id="IPR008727">
    <property type="entry name" value="PAAR_motif"/>
</dbReference>
<dbReference type="NCBIfam" id="TIGR01643">
    <property type="entry name" value="YD_repeat_2x"/>
    <property type="match status" value="8"/>
</dbReference>
<dbReference type="Gene3D" id="2.60.200.60">
    <property type="match status" value="1"/>
</dbReference>
<evidence type="ECO:0000256" key="2">
    <source>
        <dbReference type="SAM" id="MobiDB-lite"/>
    </source>
</evidence>
<feature type="domain" description="DUF6531" evidence="4">
    <location>
        <begin position="296"/>
        <end position="372"/>
    </location>
</feature>
<accession>A0AAX4EVE3</accession>
<organism evidence="6 7">
    <name type="scientific">Dickeya solani</name>
    <dbReference type="NCBI Taxonomy" id="1089444"/>
    <lineage>
        <taxon>Bacteria</taxon>
        <taxon>Pseudomonadati</taxon>
        <taxon>Pseudomonadota</taxon>
        <taxon>Gammaproteobacteria</taxon>
        <taxon>Enterobacterales</taxon>
        <taxon>Pectobacteriaceae</taxon>
        <taxon>Dickeya</taxon>
    </lineage>
</organism>
<evidence type="ECO:0000259" key="5">
    <source>
        <dbReference type="Pfam" id="PF25023"/>
    </source>
</evidence>
<gene>
    <name evidence="6" type="ORF">RXA29_13740</name>
</gene>
<keyword evidence="3" id="KW-0472">Membrane</keyword>
<dbReference type="Gene3D" id="2.180.10.10">
    <property type="entry name" value="RHS repeat-associated core"/>
    <property type="match status" value="2"/>
</dbReference>
<dbReference type="InterPro" id="IPR022385">
    <property type="entry name" value="Rhs_assc_core"/>
</dbReference>
<dbReference type="Pfam" id="PF05593">
    <property type="entry name" value="RHS_repeat"/>
    <property type="match status" value="2"/>
</dbReference>
<dbReference type="NCBIfam" id="TIGR03696">
    <property type="entry name" value="Rhs_assc_core"/>
    <property type="match status" value="1"/>
</dbReference>
<feature type="domain" description="Teneurin-like YD-shell" evidence="5">
    <location>
        <begin position="778"/>
        <end position="912"/>
    </location>
</feature>
<feature type="transmembrane region" description="Helical" evidence="3">
    <location>
        <begin position="86"/>
        <end position="107"/>
    </location>
</feature>
<dbReference type="InterPro" id="IPR050708">
    <property type="entry name" value="T6SS_VgrG/RHS"/>
</dbReference>
<evidence type="ECO:0000259" key="4">
    <source>
        <dbReference type="Pfam" id="PF20148"/>
    </source>
</evidence>
<feature type="domain" description="Teneurin-like YD-shell" evidence="5">
    <location>
        <begin position="669"/>
        <end position="764"/>
    </location>
</feature>
<keyword evidence="1" id="KW-0677">Repeat</keyword>
<dbReference type="InterPro" id="IPR006530">
    <property type="entry name" value="YD"/>
</dbReference>
<dbReference type="Pfam" id="PF25023">
    <property type="entry name" value="TEN_YD-shell"/>
    <property type="match status" value="3"/>
</dbReference>
<dbReference type="InterPro" id="IPR031325">
    <property type="entry name" value="RHS_repeat"/>
</dbReference>
<protein>
    <submittedName>
        <fullName evidence="6">RHS repeat-associated core domain-containing protein</fullName>
    </submittedName>
</protein>
<feature type="transmembrane region" description="Helical" evidence="3">
    <location>
        <begin position="48"/>
        <end position="79"/>
    </location>
</feature>
<dbReference type="CDD" id="cd14742">
    <property type="entry name" value="PAAR_RHS"/>
    <property type="match status" value="1"/>
</dbReference>
<dbReference type="Pfam" id="PF05488">
    <property type="entry name" value="PAAR_motif"/>
    <property type="match status" value="1"/>
</dbReference>
<keyword evidence="3" id="KW-1133">Transmembrane helix</keyword>
<evidence type="ECO:0000256" key="3">
    <source>
        <dbReference type="SAM" id="Phobius"/>
    </source>
</evidence>
<proteinExistence type="predicted"/>
<dbReference type="EMBL" id="CP136339">
    <property type="protein sequence ID" value="WOA51000.1"/>
    <property type="molecule type" value="Genomic_DNA"/>
</dbReference>
<dbReference type="RefSeq" id="WP_316391712.1">
    <property type="nucleotide sequence ID" value="NZ_CP136339.1"/>
</dbReference>
<feature type="domain" description="Teneurin-like YD-shell" evidence="5">
    <location>
        <begin position="983"/>
        <end position="1287"/>
    </location>
</feature>
<dbReference type="PANTHER" id="PTHR32305:SF15">
    <property type="entry name" value="PROTEIN RHSA-RELATED"/>
    <property type="match status" value="1"/>
</dbReference>
<dbReference type="PANTHER" id="PTHR32305">
    <property type="match status" value="1"/>
</dbReference>
<name>A0AAX4EVE3_9GAMM</name>
<dbReference type="Proteomes" id="UP001304423">
    <property type="component" value="Chromosome"/>
</dbReference>
<dbReference type="InterPro" id="IPR056823">
    <property type="entry name" value="TEN-like_YD-shell"/>
</dbReference>
<sequence length="1458" mass="164031">MREEILSRIARVGAMHAGNRPKPPPDLPEPGQGKPPTSPGKAIKHSSFWGALAGAAVGALIAAAAFTVAAAAVAGAVVLTGITGGAGLALVVGVVKLAAGAALVYGLSDLIGGVSKRVSAMVDSMSPSSGAVKDGSKKVFAEGNPVSRAKIDAVLCDKHNGPQLIAQGSATVFVEGYHAARVDDKTVCGATIKEGASTVFFGSGQASPLKVEDEFSGWEKALILAVEFLMPPSRGLFRGLGKLFTKGPMAVLRGMKAGAAHALEGLRSAVQCAKNGFKESKGLARVTESIRGFLKDPVYIASGEVIEKRLDLELGQTIPLLFERTYRSGSPHSGLLGHGWHDSWSEVATVGRTEQGDIHVTLTLAQGYDIDFTFGIGATAVYCAEYPEFKLVKRHNGFHLWHRDSQTWRAFTVKQGDQLLLSAITDNHRNRIDFLRDPKGYLRKIRHSDGIELLLVWQGEFLRQVQRIDGGQKTVLAEYRQDEQGRLVEADAAHAYHLFYDYDSHHRLIRWHDNDQTWARYEYDPQGRCVYTTCADGYLTANFEYLADRVVMIDGLGQRHEYGFNDLYLMAWEKSPLGHITHYEYDDVGNLLREISPAGRVVEFAYLDNSGLVSTFTDGSGHQWHYDYDHYERLIGITDPLGRSWAWQYDSKGNPLSLTGPDASEVRFAWNHYGLLTEVSDEQGRTQASLFYDHRHRLMSATDAESRTQQRRYDQQDRLTSWTRPDGATYRLGYRRASWKLPEQLLRPDDKQEQRQYDKHNNLLNYTDGNGAVWRQTYGPFDLLMSRTDAEGRTWRYDYDKESQQLVCVTAPDGNRWQWWLDADARLIRERDMAGTETHYSYDEDGNCISIRNGEGETRHFLYNGRGLLIKETAPDDTLHYRYDAAGRLTEVTSATSHIQLEYDERDRVVQERNSGTAIRRHYQDTSHTVTRSLHWEGEEDSAALTSTFRYSATGELRQVQLPDGAELTLAHDSAGRESSRQSQAGFMQHREYDAMGWLTREMSGQAVDGRLQPTQTREYLYDGAGNLTGTRRNREAAGYQLDASGRVLSVLSGGAGRSVNTEEQYRYTRSGLPQDATRLTEWQAGRLTQQDNTHYQYDKAGRLIRKQVVQPGYRPQVWHYRWDSRNQMRVVDTPAGERWFYRYDPFGRRIGKRCDQTHEDIRYLWDGDQIAEVWHYRDDELVSRRHWIHNGWELLVQQRQNTDGSWETDFVTSGHNGEPQAIFNPQGEIRWQAPRTNLWGQRYTDNTENLDPGLAFAGQCRDVESSLCYNRFRYYDPSGGCYISPDPISILGGESNYGYVHNTVGWVDPFGLAACGAGSGGKGLGGHQAVDRAAGELNAATQRAARLLDRGGHMDTAWGKIHQKWVNNTHVPQWLKNVSRGNAIQQMTDKLTVDNRYLKDIVRNRTGEWWGSLRPDYHLELPGGKVAVFDITTPGQAPKISKYNVNGVTDWLINILY</sequence>
<evidence type="ECO:0000313" key="6">
    <source>
        <dbReference type="EMBL" id="WOA51000.1"/>
    </source>
</evidence>
<evidence type="ECO:0000313" key="7">
    <source>
        <dbReference type="Proteomes" id="UP001304423"/>
    </source>
</evidence>
<feature type="region of interest" description="Disordered" evidence="2">
    <location>
        <begin position="13"/>
        <end position="42"/>
    </location>
</feature>
<keyword evidence="3" id="KW-0812">Transmembrane</keyword>
<dbReference type="Pfam" id="PF20148">
    <property type="entry name" value="DUF6531"/>
    <property type="match status" value="1"/>
</dbReference>
<evidence type="ECO:0000256" key="1">
    <source>
        <dbReference type="ARBA" id="ARBA00022737"/>
    </source>
</evidence>
<dbReference type="InterPro" id="IPR045351">
    <property type="entry name" value="DUF6531"/>
</dbReference>